<dbReference type="HOGENOM" id="CLU_013985_13_3_9"/>
<protein>
    <submittedName>
        <fullName evidence="2">Acetyltransferase, GNAT family</fullName>
    </submittedName>
</protein>
<dbReference type="STRING" id="1128398.Curi_c07560"/>
<keyword evidence="3" id="KW-1185">Reference proteome</keyword>
<gene>
    <name evidence="2" type="ordered locus">Curi_c07560</name>
</gene>
<sequence>MKEKYNFKLAREKDIDHILELIKKRIMWMDDYGIEQWNKTNYMEWYPKEYFSDCILQNSLYTLSEKEFDKIVGAVVLSDSDKLWEDKIPAYYIHNLVTDLDAKGAGSAIIKYCEDIAIEHGKDKLRLDCQSSNNKLNQYYENLGFIYIEEVQDGLYIGNKREKSL</sequence>
<reference evidence="2 3" key="1">
    <citation type="journal article" date="2012" name="PLoS ONE">
        <title>The purine-utilizing bacterium Clostridium acidurici 9a: a genome-guided metabolic reconsideration.</title>
        <authorList>
            <person name="Hartwich K."/>
            <person name="Poehlein A."/>
            <person name="Daniel R."/>
        </authorList>
    </citation>
    <scope>NUCLEOTIDE SEQUENCE [LARGE SCALE GENOMIC DNA]</scope>
    <source>
        <strain evidence="3">ATCC 7906 / DSM 604 / BCRC 14475 / CIP 104303 / KCTC 5404 / NCIMB 10678 / 9a</strain>
    </source>
</reference>
<dbReference type="InterPro" id="IPR000182">
    <property type="entry name" value="GNAT_dom"/>
</dbReference>
<evidence type="ECO:0000259" key="1">
    <source>
        <dbReference type="PROSITE" id="PS51186"/>
    </source>
</evidence>
<name>K0AX86_GOTA9</name>
<dbReference type="RefSeq" id="WP_014966966.1">
    <property type="nucleotide sequence ID" value="NC_018664.1"/>
</dbReference>
<dbReference type="GO" id="GO:0016747">
    <property type="term" value="F:acyltransferase activity, transferring groups other than amino-acyl groups"/>
    <property type="evidence" value="ECO:0007669"/>
    <property type="project" value="InterPro"/>
</dbReference>
<dbReference type="Gene3D" id="3.40.630.30">
    <property type="match status" value="1"/>
</dbReference>
<proteinExistence type="predicted"/>
<dbReference type="Proteomes" id="UP000006094">
    <property type="component" value="Chromosome"/>
</dbReference>
<dbReference type="InterPro" id="IPR016181">
    <property type="entry name" value="Acyl_CoA_acyltransferase"/>
</dbReference>
<evidence type="ECO:0000313" key="2">
    <source>
        <dbReference type="EMBL" id="AFS77829.1"/>
    </source>
</evidence>
<dbReference type="EMBL" id="CP003326">
    <property type="protein sequence ID" value="AFS77829.1"/>
    <property type="molecule type" value="Genomic_DNA"/>
</dbReference>
<dbReference type="SUPFAM" id="SSF55729">
    <property type="entry name" value="Acyl-CoA N-acyltransferases (Nat)"/>
    <property type="match status" value="1"/>
</dbReference>
<dbReference type="CDD" id="cd04301">
    <property type="entry name" value="NAT_SF"/>
    <property type="match status" value="1"/>
</dbReference>
<organism evidence="2 3">
    <name type="scientific">Gottschalkia acidurici (strain ATCC 7906 / DSM 604 / BCRC 14475 / CIP 104303 / KCTC 5404 / NCIMB 10678 / 9a)</name>
    <name type="common">Clostridium acidurici</name>
    <dbReference type="NCBI Taxonomy" id="1128398"/>
    <lineage>
        <taxon>Bacteria</taxon>
        <taxon>Bacillati</taxon>
        <taxon>Bacillota</taxon>
        <taxon>Tissierellia</taxon>
        <taxon>Tissierellales</taxon>
        <taxon>Gottschalkiaceae</taxon>
        <taxon>Gottschalkia</taxon>
    </lineage>
</organism>
<feature type="domain" description="N-acetyltransferase" evidence="1">
    <location>
        <begin position="5"/>
        <end position="165"/>
    </location>
</feature>
<dbReference type="PROSITE" id="PS51186">
    <property type="entry name" value="GNAT"/>
    <property type="match status" value="1"/>
</dbReference>
<evidence type="ECO:0000313" key="3">
    <source>
        <dbReference type="Proteomes" id="UP000006094"/>
    </source>
</evidence>
<dbReference type="eggNOG" id="COG0456">
    <property type="taxonomic scope" value="Bacteria"/>
</dbReference>
<dbReference type="Pfam" id="PF00583">
    <property type="entry name" value="Acetyltransf_1"/>
    <property type="match status" value="1"/>
</dbReference>
<dbReference type="KEGG" id="cad:Curi_c07560"/>
<accession>K0AX86</accession>
<dbReference type="AlphaFoldDB" id="K0AX86"/>